<accession>A0A132ERE8</accession>
<feature type="short sequence motif" description="HXTX 1" evidence="2">
    <location>
        <begin position="70"/>
        <end position="73"/>
    </location>
</feature>
<dbReference type="HAMAP" id="MF_01940">
    <property type="entry name" value="RNA_CPDase"/>
    <property type="match status" value="1"/>
</dbReference>
<dbReference type="AlphaFoldDB" id="A0A132ERE8"/>
<comment type="catalytic activity">
    <reaction evidence="2">
        <text>a 3'-end 2',3'-cyclophospho-ribonucleotide-RNA + H2O = a 3'-end 2'-phospho-ribonucleotide-RNA + H(+)</text>
        <dbReference type="Rhea" id="RHEA:11828"/>
        <dbReference type="Rhea" id="RHEA-COMP:10464"/>
        <dbReference type="Rhea" id="RHEA-COMP:17353"/>
        <dbReference type="ChEBI" id="CHEBI:15377"/>
        <dbReference type="ChEBI" id="CHEBI:15378"/>
        <dbReference type="ChEBI" id="CHEBI:83064"/>
        <dbReference type="ChEBI" id="CHEBI:173113"/>
        <dbReference type="EC" id="3.1.4.58"/>
    </reaction>
</comment>
<comment type="caution">
    <text evidence="3">The sequence shown here is derived from an EMBL/GenBank/DDBJ whole genome shotgun (WGS) entry which is preliminary data.</text>
</comment>
<dbReference type="GO" id="GO:0008664">
    <property type="term" value="F:RNA 2',3'-cyclic 3'-phosphodiesterase activity"/>
    <property type="evidence" value="ECO:0007669"/>
    <property type="project" value="UniProtKB-EC"/>
</dbReference>
<feature type="active site" description="Proton acceptor" evidence="2">
    <location>
        <position position="158"/>
    </location>
</feature>
<keyword evidence="3" id="KW-0436">Ligase</keyword>
<name>A0A132ERE8_9BURK</name>
<dbReference type="GO" id="GO:0016874">
    <property type="term" value="F:ligase activity"/>
    <property type="evidence" value="ECO:0007669"/>
    <property type="project" value="UniProtKB-KW"/>
</dbReference>
<dbReference type="PANTHER" id="PTHR35561:SF1">
    <property type="entry name" value="RNA 2',3'-CYCLIC PHOSPHODIESTERASE"/>
    <property type="match status" value="1"/>
</dbReference>
<evidence type="ECO:0000313" key="3">
    <source>
        <dbReference type="EMBL" id="KWF56827.1"/>
    </source>
</evidence>
<dbReference type="Gene3D" id="3.90.1140.10">
    <property type="entry name" value="Cyclic phosphodiesterase"/>
    <property type="match status" value="1"/>
</dbReference>
<dbReference type="PANTHER" id="PTHR35561">
    <property type="entry name" value="RNA 2',3'-CYCLIC PHOSPHODIESTERASE"/>
    <property type="match status" value="1"/>
</dbReference>
<dbReference type="EMBL" id="LPJX01000071">
    <property type="protein sequence ID" value="KWF56827.1"/>
    <property type="molecule type" value="Genomic_DNA"/>
</dbReference>
<comment type="function">
    <text evidence="2">Hydrolyzes RNA 2',3'-cyclic phosphodiester to an RNA 2'-phosphomonoester.</text>
</comment>
<dbReference type="InterPro" id="IPR004175">
    <property type="entry name" value="RNA_CPDase"/>
</dbReference>
<feature type="active site" description="Proton donor" evidence="2">
    <location>
        <position position="70"/>
    </location>
</feature>
<organism evidence="3 4">
    <name type="scientific">Burkholderia pseudomultivorans</name>
    <dbReference type="NCBI Taxonomy" id="1207504"/>
    <lineage>
        <taxon>Bacteria</taxon>
        <taxon>Pseudomonadati</taxon>
        <taxon>Pseudomonadota</taxon>
        <taxon>Betaproteobacteria</taxon>
        <taxon>Burkholderiales</taxon>
        <taxon>Burkholderiaceae</taxon>
        <taxon>Burkholderia</taxon>
        <taxon>Burkholderia cepacia complex</taxon>
    </lineage>
</organism>
<comment type="similarity">
    <text evidence="2">Belongs to the 2H phosphoesterase superfamily. ThpR family.</text>
</comment>
<keyword evidence="1 2" id="KW-0378">Hydrolase</keyword>
<dbReference type="NCBIfam" id="TIGR02258">
    <property type="entry name" value="2_5_ligase"/>
    <property type="match status" value="1"/>
</dbReference>
<reference evidence="3 4" key="1">
    <citation type="submission" date="2015-11" db="EMBL/GenBank/DDBJ databases">
        <title>Expanding the genomic diversity of Burkholderia species for the development of highly accurate diagnostics.</title>
        <authorList>
            <person name="Sahl J."/>
            <person name="Keim P."/>
            <person name="Wagner D."/>
        </authorList>
    </citation>
    <scope>NUCLEOTIDE SEQUENCE [LARGE SCALE GENOMIC DNA]</scope>
    <source>
        <strain evidence="3 4">MSMB574WGS</strain>
    </source>
</reference>
<evidence type="ECO:0000313" key="4">
    <source>
        <dbReference type="Proteomes" id="UP000061512"/>
    </source>
</evidence>
<dbReference type="SUPFAM" id="SSF55144">
    <property type="entry name" value="LigT-like"/>
    <property type="match status" value="1"/>
</dbReference>
<evidence type="ECO:0000256" key="1">
    <source>
        <dbReference type="ARBA" id="ARBA00022801"/>
    </source>
</evidence>
<dbReference type="Proteomes" id="UP000061512">
    <property type="component" value="Unassembled WGS sequence"/>
</dbReference>
<dbReference type="EC" id="3.1.4.58" evidence="2"/>
<dbReference type="Pfam" id="PF13563">
    <property type="entry name" value="2_5_RNA_ligase2"/>
    <property type="match status" value="1"/>
</dbReference>
<evidence type="ECO:0000256" key="2">
    <source>
        <dbReference type="HAMAP-Rule" id="MF_01940"/>
    </source>
</evidence>
<gene>
    <name evidence="3" type="ORF">WT57_32285</name>
</gene>
<sequence>MGASHWFACHAAVTQLTLPGFDLPPPAPEHRFFFAVMPDPGAAARIAALAEDCRSGTPGKAEVLRTERLHVTLYSLGDFAYAPGAVIARACAAADRIAASAFRVTFDGIVSFNGRPGHQPRVLTSSAGADALIAFRQQLREALRRAGLRVSAARFTPHVTLLYGERRPEQPCVEPVTWTVNEFVLIHSWLGRRHYDIVGRWPLTGGDSSAEALRQRFDAD</sequence>
<dbReference type="GO" id="GO:0004113">
    <property type="term" value="F:2',3'-cyclic-nucleotide 3'-phosphodiesterase activity"/>
    <property type="evidence" value="ECO:0007669"/>
    <property type="project" value="InterPro"/>
</dbReference>
<feature type="short sequence motif" description="HXTX 2" evidence="2">
    <location>
        <begin position="158"/>
        <end position="161"/>
    </location>
</feature>
<protein>
    <recommendedName>
        <fullName evidence="2">RNA 2',3'-cyclic phosphodiesterase</fullName>
        <shortName evidence="2">RNA 2',3'-CPDase</shortName>
        <ecNumber evidence="2">3.1.4.58</ecNumber>
    </recommendedName>
</protein>
<dbReference type="InterPro" id="IPR009097">
    <property type="entry name" value="Cyclic_Pdiesterase"/>
</dbReference>
<proteinExistence type="inferred from homology"/>